<accession>T0K4I6</accession>
<comment type="caution">
    <text evidence="1">The sequence shown here is derived from an EMBL/GenBank/DDBJ whole genome shotgun (WGS) entry which is preliminary data.</text>
</comment>
<gene>
    <name evidence="1" type="ORF">CGLO_14098</name>
</gene>
<name>T0K4I6_COLGC</name>
<proteinExistence type="predicted"/>
<protein>
    <submittedName>
        <fullName evidence="1">Uncharacterized protein</fullName>
    </submittedName>
</protein>
<evidence type="ECO:0000313" key="1">
    <source>
        <dbReference type="EMBL" id="EQB46829.1"/>
    </source>
</evidence>
<dbReference type="EMBL" id="AMYD01003245">
    <property type="protein sequence ID" value="EQB46829.1"/>
    <property type="molecule type" value="Genomic_DNA"/>
</dbReference>
<dbReference type="Proteomes" id="UP000015530">
    <property type="component" value="Unassembled WGS sequence"/>
</dbReference>
<dbReference type="AlphaFoldDB" id="T0K4I6"/>
<reference evidence="2" key="1">
    <citation type="journal article" date="2013" name="Mol. Plant Microbe Interact.">
        <title>Global aspects of pacC regulation of pathogenicity genes in Colletotrichum gloeosporioides as revealed by transcriptome analysis.</title>
        <authorList>
            <person name="Alkan N."/>
            <person name="Meng X."/>
            <person name="Friedlander G."/>
            <person name="Reuveni E."/>
            <person name="Sukno S."/>
            <person name="Sherman A."/>
            <person name="Thon M."/>
            <person name="Fluhr R."/>
            <person name="Prusky D."/>
        </authorList>
    </citation>
    <scope>NUCLEOTIDE SEQUENCE [LARGE SCALE GENOMIC DNA]</scope>
    <source>
        <strain evidence="2">Cg-14</strain>
    </source>
</reference>
<dbReference type="HOGENOM" id="CLU_3425096_0_0_1"/>
<organism evidence="1 2">
    <name type="scientific">Colletotrichum gloeosporioides (strain Cg-14)</name>
    <name type="common">Anthracnose fungus</name>
    <name type="synonym">Glomerella cingulata</name>
    <dbReference type="NCBI Taxonomy" id="1237896"/>
    <lineage>
        <taxon>Eukaryota</taxon>
        <taxon>Fungi</taxon>
        <taxon>Dikarya</taxon>
        <taxon>Ascomycota</taxon>
        <taxon>Pezizomycotina</taxon>
        <taxon>Sordariomycetes</taxon>
        <taxon>Hypocreomycetidae</taxon>
        <taxon>Glomerellales</taxon>
        <taxon>Glomerellaceae</taxon>
        <taxon>Colletotrichum</taxon>
        <taxon>Colletotrichum gloeosporioides species complex</taxon>
    </lineage>
</organism>
<evidence type="ECO:0000313" key="2">
    <source>
        <dbReference type="Proteomes" id="UP000015530"/>
    </source>
</evidence>
<sequence length="22" mass="2629">MSVVNLKKVYQFLHTLHNQMVV</sequence>